<organism evidence="1">
    <name type="scientific">Anguilla anguilla</name>
    <name type="common">European freshwater eel</name>
    <name type="synonym">Muraena anguilla</name>
    <dbReference type="NCBI Taxonomy" id="7936"/>
    <lineage>
        <taxon>Eukaryota</taxon>
        <taxon>Metazoa</taxon>
        <taxon>Chordata</taxon>
        <taxon>Craniata</taxon>
        <taxon>Vertebrata</taxon>
        <taxon>Euteleostomi</taxon>
        <taxon>Actinopterygii</taxon>
        <taxon>Neopterygii</taxon>
        <taxon>Teleostei</taxon>
        <taxon>Anguilliformes</taxon>
        <taxon>Anguillidae</taxon>
        <taxon>Anguilla</taxon>
    </lineage>
</organism>
<reference evidence="1" key="2">
    <citation type="journal article" date="2015" name="Fish Shellfish Immunol.">
        <title>Early steps in the European eel (Anguilla anguilla)-Vibrio vulnificus interaction in the gills: Role of the RtxA13 toxin.</title>
        <authorList>
            <person name="Callol A."/>
            <person name="Pajuelo D."/>
            <person name="Ebbesson L."/>
            <person name="Teles M."/>
            <person name="MacKenzie S."/>
            <person name="Amaro C."/>
        </authorList>
    </citation>
    <scope>NUCLEOTIDE SEQUENCE</scope>
</reference>
<dbReference type="EMBL" id="GBXM01104801">
    <property type="protein sequence ID" value="JAH03776.1"/>
    <property type="molecule type" value="Transcribed_RNA"/>
</dbReference>
<name>A0A0E9PGP8_ANGAN</name>
<sequence>MSYYLWNSNQGLTRSFKKIHFPFTSHLGRFRPRASGCSQIPCIEQSTELPP</sequence>
<proteinExistence type="predicted"/>
<protein>
    <submittedName>
        <fullName evidence="1">Uncharacterized protein</fullName>
    </submittedName>
</protein>
<dbReference type="AlphaFoldDB" id="A0A0E9PGP8"/>
<accession>A0A0E9PGP8</accession>
<evidence type="ECO:0000313" key="1">
    <source>
        <dbReference type="EMBL" id="JAH03776.1"/>
    </source>
</evidence>
<reference evidence="1" key="1">
    <citation type="submission" date="2014-11" db="EMBL/GenBank/DDBJ databases">
        <authorList>
            <person name="Amaro Gonzalez C."/>
        </authorList>
    </citation>
    <scope>NUCLEOTIDE SEQUENCE</scope>
</reference>